<gene>
    <name evidence="12" type="ORF">C7M84_003212</name>
</gene>
<dbReference type="Gene3D" id="3.40.50.300">
    <property type="entry name" value="P-loop containing nucleotide triphosphate hydrolases"/>
    <property type="match status" value="1"/>
</dbReference>
<dbReference type="Pfam" id="PF00488">
    <property type="entry name" value="MutS_V"/>
    <property type="match status" value="1"/>
</dbReference>
<dbReference type="EMBL" id="QCYY01001436">
    <property type="protein sequence ID" value="ROT78081.1"/>
    <property type="molecule type" value="Genomic_DNA"/>
</dbReference>
<dbReference type="GO" id="GO:0016020">
    <property type="term" value="C:membrane"/>
    <property type="evidence" value="ECO:0007669"/>
    <property type="project" value="InterPro"/>
</dbReference>
<evidence type="ECO:0000313" key="13">
    <source>
        <dbReference type="Proteomes" id="UP000283509"/>
    </source>
</evidence>
<proteinExistence type="inferred from homology"/>
<dbReference type="Pfam" id="PF02771">
    <property type="entry name" value="Acyl-CoA_dh_N"/>
    <property type="match status" value="1"/>
</dbReference>
<keyword evidence="8" id="KW-0560">Oxidoreductase</keyword>
<dbReference type="OrthoDB" id="10262177at2759"/>
<dbReference type="PROSITE" id="PS00073">
    <property type="entry name" value="ACYL_COA_DH_2"/>
    <property type="match status" value="1"/>
</dbReference>
<dbReference type="Gene3D" id="1.10.540.10">
    <property type="entry name" value="Acyl-CoA dehydrogenase/oxidase, N-terminal domain"/>
    <property type="match status" value="1"/>
</dbReference>
<reference evidence="12 13" key="2">
    <citation type="submission" date="2019-01" db="EMBL/GenBank/DDBJ databases">
        <title>The decoding of complex shrimp genome reveals the adaptation for benthos swimmer, frequently molting mechanism and breeding impact on genome.</title>
        <authorList>
            <person name="Sun Y."/>
            <person name="Gao Y."/>
            <person name="Yu Y."/>
        </authorList>
    </citation>
    <scope>NUCLEOTIDE SEQUENCE [LARGE SCALE GENOMIC DNA]</scope>
    <source>
        <tissue evidence="12">Muscle</tissue>
    </source>
</reference>
<sequence>MISGEEHHRTALKDIARRIFEQFDNHHEKWEAVVQCISVLDVLISLTRYSQEINSVRPAISVPSEEVQPFIEIRDGLHPCVVTTFSGDEFIPNDVVLGGSSEDAHSPLVLVTGPNMGGKSTLMRQTALICILAQLGSFVPASSCQLTPVDRVFTRLGASDRIMMGESTFFVELAETSSIIQHSTNHSLVLVDELGRGTATYDGTAIASAVVEALVKLKCRTLFSTHYHSLVDDFADVKNVSLGHMVADYPAYGVTGPNKDLSPTSGDRKLAQSAHMYHYQHQKQQMIALEKSSGGERHGSTSDVDSEEEGEENEYTVYECPGLAPTGEMERESTNEIAATVTDRPRSSRSLLEQPPLPSRPITTLDSRPALQAANHATARFWRAFRRPEHTLILAMSRKGPAFQEHWLADDLFKSWLARIPGNSKRARCFLCYKDVSAEISSLSRHMGPRHQALLIETEINPFVDEWEAAGQWPGHRIFKLLGQAGFLGINKPTEYGGLNLNYKYHAAYLEALGHIRAGGVSLGIGVQTDVATPALSRFGNEYVKREFLAPAISGDVVACLGVSEPGAGSDVAGLQTTARQQGDDLIINGQKLWITNACQADWICILANTSIGPPHRNKSLICVPMNTPGVNVARKLDKLGMRSSDTGHIFFDEVRVPAKNIVGEEGMGFIYQMKQFQEERLAMALGTLVPLKTILEETIDYTRERKAFGQPLLNNQYIHFRLAELETELECLRSLIYRAVDLLVAGQDVTKLASMCKLKSGRLARVFTDSLLQFWGGMGFTNEVLVSRLYRDLRLFSIGGGADEVMLSVICKYMNTLPHVPLKKVK</sequence>
<dbReference type="GO" id="GO:0140664">
    <property type="term" value="F:ATP-dependent DNA damage sensor activity"/>
    <property type="evidence" value="ECO:0007669"/>
    <property type="project" value="InterPro"/>
</dbReference>
<comment type="similarity">
    <text evidence="2">Belongs to the DNA mismatch repair MutS family.</text>
</comment>
<keyword evidence="5" id="KW-0547">Nucleotide-binding</keyword>
<comment type="similarity">
    <text evidence="3">Belongs to the acyl-CoA dehydrogenase family.</text>
</comment>
<dbReference type="InterPro" id="IPR027417">
    <property type="entry name" value="P-loop_NTPase"/>
</dbReference>
<evidence type="ECO:0000256" key="6">
    <source>
        <dbReference type="ARBA" id="ARBA00022827"/>
    </source>
</evidence>
<dbReference type="SUPFAM" id="SSF48334">
    <property type="entry name" value="DNA repair protein MutS, domain III"/>
    <property type="match status" value="1"/>
</dbReference>
<protein>
    <submittedName>
        <fullName evidence="12">Putative acyl-CoA dehydrogenase 6 isoform X1</fullName>
    </submittedName>
</protein>
<dbReference type="InterPro" id="IPR000432">
    <property type="entry name" value="DNA_mismatch_repair_MutS_C"/>
</dbReference>
<keyword evidence="9" id="KW-0238">DNA-binding</keyword>
<comment type="cofactor">
    <cofactor evidence="1">
        <name>FAD</name>
        <dbReference type="ChEBI" id="CHEBI:57692"/>
    </cofactor>
</comment>
<feature type="domain" description="DNA mismatch repair proteins mutS family" evidence="11">
    <location>
        <begin position="187"/>
        <end position="203"/>
    </location>
</feature>
<dbReference type="InterPro" id="IPR036250">
    <property type="entry name" value="AcylCo_DH-like_C"/>
</dbReference>
<keyword evidence="6" id="KW-0274">FAD</keyword>
<evidence type="ECO:0000256" key="7">
    <source>
        <dbReference type="ARBA" id="ARBA00022840"/>
    </source>
</evidence>
<feature type="compositionally biased region" description="Acidic residues" evidence="10">
    <location>
        <begin position="304"/>
        <end position="314"/>
    </location>
</feature>
<dbReference type="Pfam" id="PF00441">
    <property type="entry name" value="Acyl-CoA_dh_1"/>
    <property type="match status" value="1"/>
</dbReference>
<dbReference type="Pfam" id="PF02770">
    <property type="entry name" value="Acyl-CoA_dh_M"/>
    <property type="match status" value="1"/>
</dbReference>
<accession>A0A3R7PV97</accession>
<comment type="caution">
    <text evidence="12">The sequence shown here is derived from an EMBL/GenBank/DDBJ whole genome shotgun (WGS) entry which is preliminary data.</text>
</comment>
<dbReference type="STRING" id="6689.A0A3R7PV97"/>
<dbReference type="InterPro" id="IPR006091">
    <property type="entry name" value="Acyl-CoA_Oxase/DH_mid-dom"/>
</dbReference>
<dbReference type="GO" id="GO:0030983">
    <property type="term" value="F:mismatched DNA binding"/>
    <property type="evidence" value="ECO:0007669"/>
    <property type="project" value="InterPro"/>
</dbReference>
<dbReference type="GO" id="GO:0003995">
    <property type="term" value="F:acyl-CoA dehydrogenase activity"/>
    <property type="evidence" value="ECO:0007669"/>
    <property type="project" value="InterPro"/>
</dbReference>
<evidence type="ECO:0000256" key="8">
    <source>
        <dbReference type="ARBA" id="ARBA00023002"/>
    </source>
</evidence>
<keyword evidence="4" id="KW-0285">Flavoprotein</keyword>
<dbReference type="GO" id="GO:0050660">
    <property type="term" value="F:flavin adenine dinucleotide binding"/>
    <property type="evidence" value="ECO:0007669"/>
    <property type="project" value="InterPro"/>
</dbReference>
<dbReference type="Gene3D" id="1.10.1420.10">
    <property type="match status" value="2"/>
</dbReference>
<dbReference type="InterPro" id="IPR036187">
    <property type="entry name" value="DNA_mismatch_repair_MutS_sf"/>
</dbReference>
<dbReference type="Gene3D" id="2.40.110.10">
    <property type="entry name" value="Butyryl-CoA Dehydrogenase, subunit A, domain 2"/>
    <property type="match status" value="1"/>
</dbReference>
<evidence type="ECO:0000256" key="1">
    <source>
        <dbReference type="ARBA" id="ARBA00001974"/>
    </source>
</evidence>
<dbReference type="Gene3D" id="1.20.140.10">
    <property type="entry name" value="Butyryl-CoA Dehydrogenase, subunit A, domain 3"/>
    <property type="match status" value="1"/>
</dbReference>
<feature type="region of interest" description="Disordered" evidence="10">
    <location>
        <begin position="291"/>
        <end position="364"/>
    </location>
</feature>
<dbReference type="GO" id="GO:0032301">
    <property type="term" value="C:MutSalpha complex"/>
    <property type="evidence" value="ECO:0007669"/>
    <property type="project" value="TreeGrafter"/>
</dbReference>
<dbReference type="GO" id="GO:0006298">
    <property type="term" value="P:mismatch repair"/>
    <property type="evidence" value="ECO:0007669"/>
    <property type="project" value="InterPro"/>
</dbReference>
<dbReference type="InterPro" id="IPR013786">
    <property type="entry name" value="AcylCoA_DH/ox_N"/>
</dbReference>
<evidence type="ECO:0000313" key="12">
    <source>
        <dbReference type="EMBL" id="ROT78081.1"/>
    </source>
</evidence>
<evidence type="ECO:0000259" key="11">
    <source>
        <dbReference type="PROSITE" id="PS00486"/>
    </source>
</evidence>
<dbReference type="InterPro" id="IPR046373">
    <property type="entry name" value="Acyl-CoA_Oxase/DH_mid-dom_sf"/>
</dbReference>
<dbReference type="InterPro" id="IPR009075">
    <property type="entry name" value="AcylCo_DH/oxidase_C"/>
</dbReference>
<dbReference type="SUPFAM" id="SSF56645">
    <property type="entry name" value="Acyl-CoA dehydrogenase NM domain-like"/>
    <property type="match status" value="1"/>
</dbReference>
<evidence type="ECO:0000256" key="2">
    <source>
        <dbReference type="ARBA" id="ARBA00006271"/>
    </source>
</evidence>
<dbReference type="PROSITE" id="PS00072">
    <property type="entry name" value="ACYL_COA_DH_1"/>
    <property type="match status" value="1"/>
</dbReference>
<evidence type="ECO:0000256" key="9">
    <source>
        <dbReference type="ARBA" id="ARBA00023125"/>
    </source>
</evidence>
<evidence type="ECO:0000256" key="5">
    <source>
        <dbReference type="ARBA" id="ARBA00022741"/>
    </source>
</evidence>
<dbReference type="SUPFAM" id="SSF47203">
    <property type="entry name" value="Acyl-CoA dehydrogenase C-terminal domain-like"/>
    <property type="match status" value="1"/>
</dbReference>
<dbReference type="PROSITE" id="PS00486">
    <property type="entry name" value="DNA_MISMATCH_REPAIR_2"/>
    <property type="match status" value="1"/>
</dbReference>
<dbReference type="InterPro" id="IPR009100">
    <property type="entry name" value="AcylCoA_DH/oxidase_NM_dom_sf"/>
</dbReference>
<evidence type="ECO:0000256" key="10">
    <source>
        <dbReference type="SAM" id="MobiDB-lite"/>
    </source>
</evidence>
<organism evidence="12 13">
    <name type="scientific">Penaeus vannamei</name>
    <name type="common">Whiteleg shrimp</name>
    <name type="synonym">Litopenaeus vannamei</name>
    <dbReference type="NCBI Taxonomy" id="6689"/>
    <lineage>
        <taxon>Eukaryota</taxon>
        <taxon>Metazoa</taxon>
        <taxon>Ecdysozoa</taxon>
        <taxon>Arthropoda</taxon>
        <taxon>Crustacea</taxon>
        <taxon>Multicrustacea</taxon>
        <taxon>Malacostraca</taxon>
        <taxon>Eumalacostraca</taxon>
        <taxon>Eucarida</taxon>
        <taxon>Decapoda</taxon>
        <taxon>Dendrobranchiata</taxon>
        <taxon>Penaeoidea</taxon>
        <taxon>Penaeidae</taxon>
        <taxon>Penaeus</taxon>
    </lineage>
</organism>
<keyword evidence="7" id="KW-0067">ATP-binding</keyword>
<keyword evidence="13" id="KW-1185">Reference proteome</keyword>
<evidence type="ECO:0000256" key="3">
    <source>
        <dbReference type="ARBA" id="ARBA00009347"/>
    </source>
</evidence>
<dbReference type="PANTHER" id="PTHR11361:SF148">
    <property type="entry name" value="DNA MISMATCH REPAIR PROTEIN MSH6"/>
    <property type="match status" value="1"/>
</dbReference>
<dbReference type="GO" id="GO:0005524">
    <property type="term" value="F:ATP binding"/>
    <property type="evidence" value="ECO:0007669"/>
    <property type="project" value="UniProtKB-KW"/>
</dbReference>
<dbReference type="PANTHER" id="PTHR11361">
    <property type="entry name" value="DNA MISMATCH REPAIR PROTEIN MUTS FAMILY MEMBER"/>
    <property type="match status" value="1"/>
</dbReference>
<dbReference type="SMART" id="SM00534">
    <property type="entry name" value="MUTSac"/>
    <property type="match status" value="1"/>
</dbReference>
<evidence type="ECO:0000256" key="4">
    <source>
        <dbReference type="ARBA" id="ARBA00022630"/>
    </source>
</evidence>
<dbReference type="InterPro" id="IPR045076">
    <property type="entry name" value="MutS"/>
</dbReference>
<dbReference type="InterPro" id="IPR006089">
    <property type="entry name" value="Acyl-CoA_DH_CS"/>
</dbReference>
<reference evidence="12 13" key="1">
    <citation type="submission" date="2018-04" db="EMBL/GenBank/DDBJ databases">
        <authorList>
            <person name="Zhang X."/>
            <person name="Yuan J."/>
            <person name="Li F."/>
            <person name="Xiang J."/>
        </authorList>
    </citation>
    <scope>NUCLEOTIDE SEQUENCE [LARGE SCALE GENOMIC DNA]</scope>
    <source>
        <tissue evidence="12">Muscle</tissue>
    </source>
</reference>
<dbReference type="Proteomes" id="UP000283509">
    <property type="component" value="Unassembled WGS sequence"/>
</dbReference>
<dbReference type="SUPFAM" id="SSF52540">
    <property type="entry name" value="P-loop containing nucleoside triphosphate hydrolases"/>
    <property type="match status" value="1"/>
</dbReference>
<dbReference type="AlphaFoldDB" id="A0A3R7PV97"/>
<dbReference type="InterPro" id="IPR037069">
    <property type="entry name" value="AcylCoA_DH/ox_N_sf"/>
</dbReference>
<dbReference type="FunFam" id="2.40.110.10:FF:000002">
    <property type="entry name" value="Acyl-CoA dehydrogenase fadE12"/>
    <property type="match status" value="1"/>
</dbReference>
<name>A0A3R7PV97_PENVA</name>